<gene>
    <name evidence="1" type="ORF">H4C80_04350</name>
</gene>
<evidence type="ECO:0000313" key="2">
    <source>
        <dbReference type="Proteomes" id="UP000545074"/>
    </source>
</evidence>
<sequence>MEITASVNGMSIISSGVVHISSNWPITFEIKGLKLQVIFVENASIQVSRYETKVENGTWNLYLTNFSHTTGEGLYAPVPIATVDGKQLSMSFSVDTISRNEGLRVFSYTFMLG</sequence>
<name>A0A7W2KD83_9PSED</name>
<comment type="caution">
    <text evidence="1">The sequence shown here is derived from an EMBL/GenBank/DDBJ whole genome shotgun (WGS) entry which is preliminary data.</text>
</comment>
<dbReference type="Proteomes" id="UP000545074">
    <property type="component" value="Unassembled WGS sequence"/>
</dbReference>
<dbReference type="Pfam" id="PF21732">
    <property type="entry name" value="DUF6864"/>
    <property type="match status" value="1"/>
</dbReference>
<dbReference type="InterPro" id="IPR049197">
    <property type="entry name" value="DUF6864"/>
</dbReference>
<dbReference type="EMBL" id="JACGCX010000002">
    <property type="protein sequence ID" value="MBA6096377.1"/>
    <property type="molecule type" value="Genomic_DNA"/>
</dbReference>
<proteinExistence type="predicted"/>
<organism evidence="1 2">
    <name type="scientific">Pseudomonas juntendi</name>
    <dbReference type="NCBI Taxonomy" id="2666183"/>
    <lineage>
        <taxon>Bacteria</taxon>
        <taxon>Pseudomonadati</taxon>
        <taxon>Pseudomonadota</taxon>
        <taxon>Gammaproteobacteria</taxon>
        <taxon>Pseudomonadales</taxon>
        <taxon>Pseudomonadaceae</taxon>
        <taxon>Pseudomonas</taxon>
    </lineage>
</organism>
<protein>
    <submittedName>
        <fullName evidence="1">Uncharacterized protein</fullName>
    </submittedName>
</protein>
<accession>A0A7W2KD83</accession>
<dbReference type="AlphaFoldDB" id="A0A7W2KD83"/>
<reference evidence="1 2" key="1">
    <citation type="submission" date="2020-07" db="EMBL/GenBank/DDBJ databases">
        <title>Diversity of carbapenemase encoding genes among Pseudomonas putida group clinical isolates in a tertiary Brazilian hospital.</title>
        <authorList>
            <person name="Alberto-Lei F."/>
            <person name="Nodari C.S."/>
            <person name="Streling A.P."/>
            <person name="Paulino J.T."/>
            <person name="Bessa-Neto F.O."/>
            <person name="Cayo R."/>
            <person name="Gales A.C."/>
        </authorList>
    </citation>
    <scope>NUCLEOTIDE SEQUENCE [LARGE SCALE GENOMIC DNA]</scope>
    <source>
        <strain evidence="1 2">12815</strain>
    </source>
</reference>
<evidence type="ECO:0000313" key="1">
    <source>
        <dbReference type="EMBL" id="MBA6096377.1"/>
    </source>
</evidence>
<dbReference type="RefSeq" id="WP_182388958.1">
    <property type="nucleotide sequence ID" value="NZ_JACGCX010000002.1"/>
</dbReference>